<dbReference type="EMBL" id="JBHTON010000017">
    <property type="protein sequence ID" value="MFD1484896.1"/>
    <property type="molecule type" value="Genomic_DNA"/>
</dbReference>
<evidence type="ECO:0000313" key="2">
    <source>
        <dbReference type="Proteomes" id="UP001597252"/>
    </source>
</evidence>
<comment type="caution">
    <text evidence="1">The sequence shown here is derived from an EMBL/GenBank/DDBJ whole genome shotgun (WGS) entry which is preliminary data.</text>
</comment>
<keyword evidence="2" id="KW-1185">Reference proteome</keyword>
<proteinExistence type="predicted"/>
<dbReference type="RefSeq" id="WP_164508562.1">
    <property type="nucleotide sequence ID" value="NZ_JBHTON010000017.1"/>
</dbReference>
<protein>
    <submittedName>
        <fullName evidence="1">Uncharacterized protein</fullName>
    </submittedName>
</protein>
<gene>
    <name evidence="1" type="ORF">ACFQ5J_06610</name>
</gene>
<accession>A0ABW4E8W8</accession>
<dbReference type="Proteomes" id="UP001597252">
    <property type="component" value="Unassembled WGS sequence"/>
</dbReference>
<name>A0ABW4E8W8_9LACO</name>
<evidence type="ECO:0000313" key="1">
    <source>
        <dbReference type="EMBL" id="MFD1484896.1"/>
    </source>
</evidence>
<sequence>MQSKRFRQWAAETFTAFIINNTQKPYPDEVLHAYEAGSPLKLEHLGEQ</sequence>
<reference evidence="2" key="1">
    <citation type="journal article" date="2019" name="Int. J. Syst. Evol. Microbiol.">
        <title>The Global Catalogue of Microorganisms (GCM) 10K type strain sequencing project: providing services to taxonomists for standard genome sequencing and annotation.</title>
        <authorList>
            <consortium name="The Broad Institute Genomics Platform"/>
            <consortium name="The Broad Institute Genome Sequencing Center for Infectious Disease"/>
            <person name="Wu L."/>
            <person name="Ma J."/>
        </authorList>
    </citation>
    <scope>NUCLEOTIDE SEQUENCE [LARGE SCALE GENOMIC DNA]</scope>
    <source>
        <strain evidence="2">CCM 8903</strain>
    </source>
</reference>
<organism evidence="1 2">
    <name type="scientific">Lacticaseibacillus baoqingensis</name>
    <dbReference type="NCBI Taxonomy" id="2486013"/>
    <lineage>
        <taxon>Bacteria</taxon>
        <taxon>Bacillati</taxon>
        <taxon>Bacillota</taxon>
        <taxon>Bacilli</taxon>
        <taxon>Lactobacillales</taxon>
        <taxon>Lactobacillaceae</taxon>
        <taxon>Lacticaseibacillus</taxon>
    </lineage>
</organism>